<dbReference type="OrthoDB" id="2260257at2759"/>
<evidence type="ECO:0000256" key="2">
    <source>
        <dbReference type="SAM" id="MobiDB-lite"/>
    </source>
</evidence>
<keyword evidence="6" id="KW-1185">Reference proteome</keyword>
<evidence type="ECO:0000256" key="3">
    <source>
        <dbReference type="SAM" id="SignalP"/>
    </source>
</evidence>
<feature type="signal peptide" evidence="3">
    <location>
        <begin position="1"/>
        <end position="18"/>
    </location>
</feature>
<evidence type="ECO:0000313" key="5">
    <source>
        <dbReference type="EMBL" id="OBZ88216.1"/>
    </source>
</evidence>
<dbReference type="AlphaFoldDB" id="A0A1C7NI73"/>
<dbReference type="PANTHER" id="PTHR40633">
    <property type="entry name" value="MATRIX PROTEIN, PUTATIVE (AFU_ORTHOLOGUE AFUA_8G05410)-RELATED"/>
    <property type="match status" value="1"/>
</dbReference>
<dbReference type="PANTHER" id="PTHR40633:SF1">
    <property type="entry name" value="GPI ANCHORED SERINE-THREONINE RICH PROTEIN (AFU_ORTHOLOGUE AFUA_1G03630)"/>
    <property type="match status" value="1"/>
</dbReference>
<name>A0A1C7NI73_9FUNG</name>
<keyword evidence="1 3" id="KW-0732">Signal</keyword>
<accession>A0A1C7NI73</accession>
<comment type="caution">
    <text evidence="5">The sequence shown here is derived from an EMBL/GenBank/DDBJ whole genome shotgun (WGS) entry which is preliminary data.</text>
</comment>
<dbReference type="EMBL" id="LUGH01000167">
    <property type="protein sequence ID" value="OBZ88216.1"/>
    <property type="molecule type" value="Genomic_DNA"/>
</dbReference>
<dbReference type="InterPro" id="IPR052982">
    <property type="entry name" value="SRP1/TIP1-like"/>
</dbReference>
<protein>
    <recommendedName>
        <fullName evidence="4">Yeast cell wall synthesis Kre9/Knh1-like N-terminal domain-containing protein</fullName>
    </recommendedName>
</protein>
<sequence>MKLSLLAIIGTLTAMVAAAPAASTMDNSAIKEQDIMDENMDPDRSYRITTSLQGMSYHTGETVNIAWNKGNNEIITIALLKGEDENNMEPTKISFKVQGDKKSYSWKIPDDFPKGAFALAIKLNEKNKQGEFKIEYSGQFRIVKNDVSSTPATTSPDAPSANTSGPSSSSSSSQSTSAGSQALMH</sequence>
<dbReference type="Pfam" id="PF10342">
    <property type="entry name" value="Kre9_KNH"/>
    <property type="match status" value="1"/>
</dbReference>
<feature type="chain" id="PRO_5008889708" description="Yeast cell wall synthesis Kre9/Knh1-like N-terminal domain-containing protein" evidence="3">
    <location>
        <begin position="19"/>
        <end position="185"/>
    </location>
</feature>
<evidence type="ECO:0000256" key="1">
    <source>
        <dbReference type="ARBA" id="ARBA00022729"/>
    </source>
</evidence>
<dbReference type="Proteomes" id="UP000093000">
    <property type="component" value="Unassembled WGS sequence"/>
</dbReference>
<feature type="compositionally biased region" description="Polar residues" evidence="2">
    <location>
        <begin position="147"/>
        <end position="157"/>
    </location>
</feature>
<proteinExistence type="predicted"/>
<dbReference type="InterPro" id="IPR018466">
    <property type="entry name" value="Kre9/Knh1-like_N"/>
</dbReference>
<feature type="compositionally biased region" description="Low complexity" evidence="2">
    <location>
        <begin position="158"/>
        <end position="185"/>
    </location>
</feature>
<feature type="domain" description="Yeast cell wall synthesis Kre9/Knh1-like N-terminal" evidence="4">
    <location>
        <begin position="55"/>
        <end position="142"/>
    </location>
</feature>
<feature type="region of interest" description="Disordered" evidence="2">
    <location>
        <begin position="147"/>
        <end position="185"/>
    </location>
</feature>
<organism evidence="5 6">
    <name type="scientific">Choanephora cucurbitarum</name>
    <dbReference type="NCBI Taxonomy" id="101091"/>
    <lineage>
        <taxon>Eukaryota</taxon>
        <taxon>Fungi</taxon>
        <taxon>Fungi incertae sedis</taxon>
        <taxon>Mucoromycota</taxon>
        <taxon>Mucoromycotina</taxon>
        <taxon>Mucoromycetes</taxon>
        <taxon>Mucorales</taxon>
        <taxon>Mucorineae</taxon>
        <taxon>Choanephoraceae</taxon>
        <taxon>Choanephoroideae</taxon>
        <taxon>Choanephora</taxon>
    </lineage>
</organism>
<evidence type="ECO:0000313" key="6">
    <source>
        <dbReference type="Proteomes" id="UP000093000"/>
    </source>
</evidence>
<evidence type="ECO:0000259" key="4">
    <source>
        <dbReference type="Pfam" id="PF10342"/>
    </source>
</evidence>
<dbReference type="InParanoid" id="A0A1C7NI73"/>
<gene>
    <name evidence="5" type="ORF">A0J61_03736</name>
</gene>
<reference evidence="5 6" key="1">
    <citation type="submission" date="2016-03" db="EMBL/GenBank/DDBJ databases">
        <title>Choanephora cucurbitarum.</title>
        <authorList>
            <person name="Min B."/>
            <person name="Park H."/>
            <person name="Park J.-H."/>
            <person name="Shin H.-D."/>
            <person name="Choi I.-G."/>
        </authorList>
    </citation>
    <scope>NUCLEOTIDE SEQUENCE [LARGE SCALE GENOMIC DNA]</scope>
    <source>
        <strain evidence="5 6">KUS-F28377</strain>
    </source>
</reference>